<dbReference type="SUPFAM" id="SSF88688">
    <property type="entry name" value="Families 57/38 glycoside transferase middle domain"/>
    <property type="match status" value="1"/>
</dbReference>
<reference evidence="6 7" key="1">
    <citation type="submission" date="2016-11" db="EMBL/GenBank/DDBJ databases">
        <authorList>
            <person name="Jaros S."/>
            <person name="Januszkiewicz K."/>
            <person name="Wedrychowicz H."/>
        </authorList>
    </citation>
    <scope>NUCLEOTIDE SEQUENCE [LARGE SCALE GENOMIC DNA]</scope>
    <source>
        <strain evidence="6 7">DSM 15929</strain>
    </source>
</reference>
<dbReference type="InterPro" id="IPR041147">
    <property type="entry name" value="GH38_C"/>
</dbReference>
<evidence type="ECO:0000313" key="6">
    <source>
        <dbReference type="EMBL" id="SHL17956.1"/>
    </source>
</evidence>
<dbReference type="InterPro" id="IPR028995">
    <property type="entry name" value="Glyco_hydro_57/38_cen_sf"/>
</dbReference>
<evidence type="ECO:0000259" key="5">
    <source>
        <dbReference type="SMART" id="SM00872"/>
    </source>
</evidence>
<dbReference type="GO" id="GO:0006013">
    <property type="term" value="P:mannose metabolic process"/>
    <property type="evidence" value="ECO:0007669"/>
    <property type="project" value="InterPro"/>
</dbReference>
<dbReference type="Pfam" id="PF07748">
    <property type="entry name" value="Glyco_hydro_38C"/>
    <property type="match status" value="1"/>
</dbReference>
<keyword evidence="2" id="KW-0479">Metal-binding</keyword>
<dbReference type="GO" id="GO:0046872">
    <property type="term" value="F:metal ion binding"/>
    <property type="evidence" value="ECO:0007669"/>
    <property type="project" value="UniProtKB-KW"/>
</dbReference>
<dbReference type="CDD" id="cd10789">
    <property type="entry name" value="GH38N_AMII_ER_cytosolic"/>
    <property type="match status" value="1"/>
</dbReference>
<dbReference type="Gene3D" id="2.70.98.30">
    <property type="entry name" value="Golgi alpha-mannosidase II, domain 4"/>
    <property type="match status" value="1"/>
</dbReference>
<name>A0A1M6YI85_9FIRM</name>
<dbReference type="Proteomes" id="UP000184386">
    <property type="component" value="Unassembled WGS sequence"/>
</dbReference>
<dbReference type="InterPro" id="IPR011682">
    <property type="entry name" value="Glyco_hydro_38_C"/>
</dbReference>
<dbReference type="GO" id="GO:0030246">
    <property type="term" value="F:carbohydrate binding"/>
    <property type="evidence" value="ECO:0007669"/>
    <property type="project" value="InterPro"/>
</dbReference>
<dbReference type="STRING" id="1121322.SAMN02745136_04282"/>
<dbReference type="SUPFAM" id="SSF88713">
    <property type="entry name" value="Glycoside hydrolase/deacetylase"/>
    <property type="match status" value="1"/>
</dbReference>
<evidence type="ECO:0000256" key="2">
    <source>
        <dbReference type="ARBA" id="ARBA00022723"/>
    </source>
</evidence>
<dbReference type="EMBL" id="FRAC01000025">
    <property type="protein sequence ID" value="SHL17956.1"/>
    <property type="molecule type" value="Genomic_DNA"/>
</dbReference>
<dbReference type="FunFam" id="3.20.110.10:FF:000002">
    <property type="entry name" value="alpha-mannosidase 2C1 isoform X1"/>
    <property type="match status" value="1"/>
</dbReference>
<dbReference type="Pfam" id="PF09261">
    <property type="entry name" value="Alpha-mann_mid"/>
    <property type="match status" value="1"/>
</dbReference>
<keyword evidence="4" id="KW-0326">Glycosidase</keyword>
<evidence type="ECO:0000256" key="1">
    <source>
        <dbReference type="ARBA" id="ARBA00009792"/>
    </source>
</evidence>
<dbReference type="SMART" id="SM00872">
    <property type="entry name" value="Alpha-mann_mid"/>
    <property type="match status" value="1"/>
</dbReference>
<dbReference type="Pfam" id="PF01074">
    <property type="entry name" value="Glyco_hydro_38N"/>
    <property type="match status" value="1"/>
</dbReference>
<accession>A0A1M6YI85</accession>
<comment type="similarity">
    <text evidence="1">Belongs to the glycosyl hydrolase 38 family.</text>
</comment>
<protein>
    <submittedName>
        <fullName evidence="6">Alpha-mannosidase</fullName>
    </submittedName>
</protein>
<dbReference type="OrthoDB" id="9772207at2"/>
<dbReference type="PANTHER" id="PTHR46017:SF1">
    <property type="entry name" value="ALPHA-MANNOSIDASE 2C1"/>
    <property type="match status" value="1"/>
</dbReference>
<dbReference type="RefSeq" id="WP_073279018.1">
    <property type="nucleotide sequence ID" value="NZ_FRAC01000025.1"/>
</dbReference>
<dbReference type="PANTHER" id="PTHR46017">
    <property type="entry name" value="ALPHA-MANNOSIDASE 2C1"/>
    <property type="match status" value="1"/>
</dbReference>
<dbReference type="Gene3D" id="2.60.40.2220">
    <property type="match status" value="1"/>
</dbReference>
<dbReference type="Pfam" id="PF17677">
    <property type="entry name" value="Glyco_hydro38C2"/>
    <property type="match status" value="1"/>
</dbReference>
<gene>
    <name evidence="6" type="ORF">SAMN02745136_04282</name>
</gene>
<dbReference type="Gene3D" id="1.20.1270.50">
    <property type="entry name" value="Glycoside hydrolase family 38, central domain"/>
    <property type="match status" value="1"/>
</dbReference>
<dbReference type="InterPro" id="IPR000602">
    <property type="entry name" value="Glyco_hydro_38_N"/>
</dbReference>
<sequence length="1048" mass="121004">MVMLKERIGGLVRHLSGLSERDAQKISGIEYVILKEQIQDLTLLEEKEWTEFPGSMDCGGEDAYYYFRMQAELPEAYEGQKVIFAINNYGGVRWDTVSPQFRIYVNGSLRQGMDENHETITLTELGKGGAVYNIILCVYTGKMHFHSMMDARIAVRDRETEKYYYDVKIPYDVAGLMEGDEKEFHEILLTLNESLNRLDFRKAYSAEYYESLAEAQDYLDKEFYEKRCSRKKEEVWCVGHTHIDIAWLWTLETAKDKAVRSFATVLRLMEEYPEYRFMSSQPHLYKAVKEREPAVYEEIKKRIEEGRWEAEGGMFVEADCNLTGGESLVRQIVKGKAFFKKEFGKENEVLWLPDVFGYSAALPQIMQKSGIRYFMTTKISWNEFNKMPYDTFNWIGIDGSKVLTHFIPASDYDKSLVSKNFFTTYNGMLEPAQVKGSWQRYQQKYLNSEVLMAYGYGDGGGGPTREMLEAGRRMERGIPGCPVTKQSSSNEFFHKLEGEVKGKQYLPEWNGELYLEYHRGTYTSMARNKKYNRKAEFLLHNIELFGAMDSRLNGAAYPREQLDDLWELLLRNQFHDILPGSSIEEVYEVSKKEYEDLFLRGNRLLERAVNSLTDSIGADKGAIVVFNPNGFHGTGYVLAEAENAAAKGQLTDGENLYPYEKLADGRILFRASAVPAAGYKVYTLADGSVPETHLRISKDSMENSRIRVTFNEKGQFLSIYDKVNEREILKPGECGNVIMSYEDRPHNWDAWDVNNYYTEKSWEIDNVTEMKVVESGNLRVCMKVERKYLDSSITQYIFLYHDSERIDIKTEIDWKQDHIFLKALFPVDIHSNEADYEIQYGNVTRPTHYNTSWDSARFEVCHHKWLDIHENNYGVSLLNDCKYGCHVHDGVIGLSLLKSATSPNPSADKEKHEFIYSFYPHKGDFRTGGTVKEAYELNNPLFAGVKTKQEGNKPVVYSMAVPDCENVILEVVKAPEEMEENVQILRLYEYYNQRSELKLTLPEAAERVAVCSMLEEEEQIIAQNTKQVTLPVKPYEIITLKVVYKTQS</sequence>
<keyword evidence="3" id="KW-0378">Hydrolase</keyword>
<dbReference type="InterPro" id="IPR011330">
    <property type="entry name" value="Glyco_hydro/deAcase_b/a-brl"/>
</dbReference>
<feature type="domain" description="Glycoside hydrolase family 38 central" evidence="5">
    <location>
        <begin position="516"/>
        <end position="594"/>
    </location>
</feature>
<dbReference type="Gene3D" id="3.20.110.10">
    <property type="entry name" value="Glycoside hydrolase 38, N terminal domain"/>
    <property type="match status" value="1"/>
</dbReference>
<organism evidence="6 7">
    <name type="scientific">Anaerocolumna jejuensis DSM 15929</name>
    <dbReference type="NCBI Taxonomy" id="1121322"/>
    <lineage>
        <taxon>Bacteria</taxon>
        <taxon>Bacillati</taxon>
        <taxon>Bacillota</taxon>
        <taxon>Clostridia</taxon>
        <taxon>Lachnospirales</taxon>
        <taxon>Lachnospiraceae</taxon>
        <taxon>Anaerocolumna</taxon>
    </lineage>
</organism>
<dbReference type="InterPro" id="IPR015341">
    <property type="entry name" value="Glyco_hydro_38_cen"/>
</dbReference>
<dbReference type="FunFam" id="1.20.1270.50:FF:000004">
    <property type="entry name" value="alpha-mannosidase 2C1 isoform X1"/>
    <property type="match status" value="1"/>
</dbReference>
<proteinExistence type="inferred from homology"/>
<dbReference type="SUPFAM" id="SSF74650">
    <property type="entry name" value="Galactose mutarotase-like"/>
    <property type="match status" value="1"/>
</dbReference>
<dbReference type="InterPro" id="IPR037094">
    <property type="entry name" value="Glyco_hydro_38_cen_sf"/>
</dbReference>
<evidence type="ECO:0000256" key="4">
    <source>
        <dbReference type="ARBA" id="ARBA00023295"/>
    </source>
</evidence>
<dbReference type="GO" id="GO:0004559">
    <property type="term" value="F:alpha-mannosidase activity"/>
    <property type="evidence" value="ECO:0007669"/>
    <property type="project" value="InterPro"/>
</dbReference>
<keyword evidence="7" id="KW-1185">Reference proteome</keyword>
<evidence type="ECO:0000313" key="7">
    <source>
        <dbReference type="Proteomes" id="UP000184386"/>
    </source>
</evidence>
<dbReference type="AlphaFoldDB" id="A0A1M6YI85"/>
<dbReference type="GO" id="GO:0009313">
    <property type="term" value="P:oligosaccharide catabolic process"/>
    <property type="evidence" value="ECO:0007669"/>
    <property type="project" value="TreeGrafter"/>
</dbReference>
<dbReference type="FunFam" id="2.70.98.30:FF:000010">
    <property type="entry name" value="Cytosolic alpha-mannosidase"/>
    <property type="match status" value="1"/>
</dbReference>
<evidence type="ECO:0000256" key="3">
    <source>
        <dbReference type="ARBA" id="ARBA00022801"/>
    </source>
</evidence>
<dbReference type="InterPro" id="IPR011013">
    <property type="entry name" value="Gal_mutarotase_sf_dom"/>
</dbReference>
<dbReference type="InterPro" id="IPR027291">
    <property type="entry name" value="Glyco_hydro_38_N_sf"/>
</dbReference>